<feature type="compositionally biased region" description="Polar residues" evidence="1">
    <location>
        <begin position="213"/>
        <end position="222"/>
    </location>
</feature>
<reference evidence="2 3" key="1">
    <citation type="journal article" date="2023" name="Hortic Res">
        <title>Pangenome of water caltrop reveals structural variations and asymmetric subgenome divergence after allopolyploidization.</title>
        <authorList>
            <person name="Zhang X."/>
            <person name="Chen Y."/>
            <person name="Wang L."/>
            <person name="Yuan Y."/>
            <person name="Fang M."/>
            <person name="Shi L."/>
            <person name="Lu R."/>
            <person name="Comes H.P."/>
            <person name="Ma Y."/>
            <person name="Chen Y."/>
            <person name="Huang G."/>
            <person name="Zhou Y."/>
            <person name="Zheng Z."/>
            <person name="Qiu Y."/>
        </authorList>
    </citation>
    <scope>NUCLEOTIDE SEQUENCE [LARGE SCALE GENOMIC DNA]</scope>
    <source>
        <strain evidence="2">F231</strain>
    </source>
</reference>
<gene>
    <name evidence="2" type="ORF">SAY86_030362</name>
</gene>
<accession>A0AAN7MMX3</accession>
<keyword evidence="3" id="KW-1185">Reference proteome</keyword>
<organism evidence="2 3">
    <name type="scientific">Trapa natans</name>
    <name type="common">Water chestnut</name>
    <dbReference type="NCBI Taxonomy" id="22666"/>
    <lineage>
        <taxon>Eukaryota</taxon>
        <taxon>Viridiplantae</taxon>
        <taxon>Streptophyta</taxon>
        <taxon>Embryophyta</taxon>
        <taxon>Tracheophyta</taxon>
        <taxon>Spermatophyta</taxon>
        <taxon>Magnoliopsida</taxon>
        <taxon>eudicotyledons</taxon>
        <taxon>Gunneridae</taxon>
        <taxon>Pentapetalae</taxon>
        <taxon>rosids</taxon>
        <taxon>malvids</taxon>
        <taxon>Myrtales</taxon>
        <taxon>Lythraceae</taxon>
        <taxon>Trapa</taxon>
    </lineage>
</organism>
<feature type="compositionally biased region" description="Low complexity" evidence="1">
    <location>
        <begin position="223"/>
        <end position="236"/>
    </location>
</feature>
<dbReference type="EMBL" id="JAXQNO010000005">
    <property type="protein sequence ID" value="KAK4798036.1"/>
    <property type="molecule type" value="Genomic_DNA"/>
</dbReference>
<sequence>MDAYSHSVDSDSDNCDSLNDKLVNYVDEVQKIQNFLGKQRASNDDDVGIEKNEFEGKLVLTFNSKIIGFSSSDEEKGKQESARESPRKIDAPPMLLPNSANRKSAMKASSEKDGESRRKLRVTWAPDVYDPPPIQSELILSRDSMQQKAPKKEKRSGKKGQKGKEFSRVGSASKESSRASGKDKKKKKQHRRAAASSKHYDIFGDGDNDDMRSFSSGVLDSTSECSSKASSQWSSSSDKKKRNGGTGVNFRRYDLPPSDSDEDDEEAEDVEACSPDPHRSSN</sequence>
<feature type="region of interest" description="Disordered" evidence="1">
    <location>
        <begin position="70"/>
        <end position="282"/>
    </location>
</feature>
<protein>
    <submittedName>
        <fullName evidence="2">Uncharacterized protein</fullName>
    </submittedName>
</protein>
<evidence type="ECO:0000256" key="1">
    <source>
        <dbReference type="SAM" id="MobiDB-lite"/>
    </source>
</evidence>
<feature type="compositionally biased region" description="Basic residues" evidence="1">
    <location>
        <begin position="149"/>
        <end position="161"/>
    </location>
</feature>
<feature type="compositionally biased region" description="Acidic residues" evidence="1">
    <location>
        <begin position="259"/>
        <end position="271"/>
    </location>
</feature>
<feature type="compositionally biased region" description="Basic residues" evidence="1">
    <location>
        <begin position="183"/>
        <end position="193"/>
    </location>
</feature>
<comment type="caution">
    <text evidence="2">The sequence shown here is derived from an EMBL/GenBank/DDBJ whole genome shotgun (WGS) entry which is preliminary data.</text>
</comment>
<evidence type="ECO:0000313" key="2">
    <source>
        <dbReference type="EMBL" id="KAK4798036.1"/>
    </source>
</evidence>
<feature type="compositionally biased region" description="Basic and acidic residues" evidence="1">
    <location>
        <begin position="73"/>
        <end position="90"/>
    </location>
</feature>
<dbReference type="Proteomes" id="UP001346149">
    <property type="component" value="Unassembled WGS sequence"/>
</dbReference>
<dbReference type="PANTHER" id="PTHR34952">
    <property type="entry name" value="OS05G0113500 PROTEIN"/>
    <property type="match status" value="1"/>
</dbReference>
<proteinExistence type="predicted"/>
<evidence type="ECO:0000313" key="3">
    <source>
        <dbReference type="Proteomes" id="UP001346149"/>
    </source>
</evidence>
<dbReference type="AlphaFoldDB" id="A0AAN7MMX3"/>
<dbReference type="PANTHER" id="PTHR34952:SF2">
    <property type="entry name" value="OS05G0113500 PROTEIN"/>
    <property type="match status" value="1"/>
</dbReference>
<name>A0AAN7MMX3_TRANT</name>